<dbReference type="Proteomes" id="UP001243330">
    <property type="component" value="Unassembled WGS sequence"/>
</dbReference>
<organism evidence="2 3">
    <name type="scientific">Colletotrichum chrysophilum</name>
    <dbReference type="NCBI Taxonomy" id="1836956"/>
    <lineage>
        <taxon>Eukaryota</taxon>
        <taxon>Fungi</taxon>
        <taxon>Dikarya</taxon>
        <taxon>Ascomycota</taxon>
        <taxon>Pezizomycotina</taxon>
        <taxon>Sordariomycetes</taxon>
        <taxon>Hypocreomycetidae</taxon>
        <taxon>Glomerellales</taxon>
        <taxon>Glomerellaceae</taxon>
        <taxon>Colletotrichum</taxon>
        <taxon>Colletotrichum gloeosporioides species complex</taxon>
    </lineage>
</organism>
<dbReference type="AlphaFoldDB" id="A0AAD9A5X4"/>
<accession>A0AAD9A5X4</accession>
<evidence type="ECO:0000313" key="3">
    <source>
        <dbReference type="Proteomes" id="UP001243330"/>
    </source>
</evidence>
<evidence type="ECO:0000256" key="1">
    <source>
        <dbReference type="SAM" id="MobiDB-lite"/>
    </source>
</evidence>
<feature type="compositionally biased region" description="Low complexity" evidence="1">
    <location>
        <begin position="130"/>
        <end position="145"/>
    </location>
</feature>
<feature type="compositionally biased region" description="Basic and acidic residues" evidence="1">
    <location>
        <begin position="114"/>
        <end position="127"/>
    </location>
</feature>
<evidence type="ECO:0000313" key="2">
    <source>
        <dbReference type="EMBL" id="KAK1841015.1"/>
    </source>
</evidence>
<reference evidence="2" key="1">
    <citation type="submission" date="2023-01" db="EMBL/GenBank/DDBJ databases">
        <title>Colletotrichum chrysophilum M932 genome sequence.</title>
        <authorList>
            <person name="Baroncelli R."/>
        </authorList>
    </citation>
    <scope>NUCLEOTIDE SEQUENCE</scope>
    <source>
        <strain evidence="2">M932</strain>
    </source>
</reference>
<dbReference type="EMBL" id="JAQOWY010000513">
    <property type="protein sequence ID" value="KAK1841015.1"/>
    <property type="molecule type" value="Genomic_DNA"/>
</dbReference>
<comment type="caution">
    <text evidence="2">The sequence shown here is derived from an EMBL/GenBank/DDBJ whole genome shotgun (WGS) entry which is preliminary data.</text>
</comment>
<proteinExistence type="predicted"/>
<sequence>MQLWRRFHQLIKYEVRSARLELVRWISSLLLPSRTYGGSSQLPAPSSIKLPPSPASPDPSFGGRQTSRRTGWVIAAFRTVMLDSLFRPPCFFGFEFLCKGRPLPQEQGKKQKHRNQDQDQDQDKDQNYHSISISSCSSSSSSSSSALPLQTRRLPRLVIRLSWTREPVSLNFTSTHRTYFTDASQLLTSSSPGA</sequence>
<feature type="region of interest" description="Disordered" evidence="1">
    <location>
        <begin position="105"/>
        <end position="147"/>
    </location>
</feature>
<protein>
    <submittedName>
        <fullName evidence="2">Uncharacterized protein</fullName>
    </submittedName>
</protein>
<feature type="region of interest" description="Disordered" evidence="1">
    <location>
        <begin position="41"/>
        <end position="66"/>
    </location>
</feature>
<keyword evidence="3" id="KW-1185">Reference proteome</keyword>
<name>A0AAD9A5X4_9PEZI</name>
<gene>
    <name evidence="2" type="ORF">CCHR01_16359</name>
</gene>